<dbReference type="RefSeq" id="WP_185254782.1">
    <property type="nucleotide sequence ID" value="NZ_JACKXE010000002.1"/>
</dbReference>
<protein>
    <submittedName>
        <fullName evidence="11">Phosphatidylserine decarboxylase</fullName>
    </submittedName>
</protein>
<dbReference type="EMBL" id="JACKXE010000002">
    <property type="protein sequence ID" value="MBB6629456.1"/>
    <property type="molecule type" value="Genomic_DNA"/>
</dbReference>
<comment type="caution">
    <text evidence="11">The sequence shown here is derived from an EMBL/GenBank/DDBJ whole genome shotgun (WGS) entry which is preliminary data.</text>
</comment>
<keyword evidence="1" id="KW-1003">Cell membrane</keyword>
<evidence type="ECO:0000256" key="5">
    <source>
        <dbReference type="ARBA" id="ARBA00023136"/>
    </source>
</evidence>
<keyword evidence="7" id="KW-0594">Phospholipid biosynthesis</keyword>
<evidence type="ECO:0000313" key="12">
    <source>
        <dbReference type="Proteomes" id="UP000523955"/>
    </source>
</evidence>
<evidence type="ECO:0000256" key="9">
    <source>
        <dbReference type="ARBA" id="ARBA00023264"/>
    </source>
</evidence>
<evidence type="ECO:0000256" key="1">
    <source>
        <dbReference type="ARBA" id="ARBA00022475"/>
    </source>
</evidence>
<organism evidence="11 12">
    <name type="scientific">Nocardioides luti</name>
    <dbReference type="NCBI Taxonomy" id="2761101"/>
    <lineage>
        <taxon>Bacteria</taxon>
        <taxon>Bacillati</taxon>
        <taxon>Actinomycetota</taxon>
        <taxon>Actinomycetes</taxon>
        <taxon>Propionibacteriales</taxon>
        <taxon>Nocardioidaceae</taxon>
        <taxon>Nocardioides</taxon>
    </lineage>
</organism>
<evidence type="ECO:0000256" key="4">
    <source>
        <dbReference type="ARBA" id="ARBA00023098"/>
    </source>
</evidence>
<sequence length="210" mass="23179">MNALPARGTPWWIALFWVPAAVVRPRVLRLLAVLGAGAVTSFFRDPDRTPRGEGLLAAADGLVREVEQREDGRWFVSTYLALYNVHVGRMPCDATIVSQEHFEGEHRMAFDSNAHVNERLEWRMETEYGDLEMVQFSGAAARRIVPYVGVGTRVRRGERIGLIRFGSRVDLLLPRGLRPTVAVGDRPRGAQDVIAVPDGPHAVDSSAGVA</sequence>
<keyword evidence="6" id="KW-0865">Zymogen</keyword>
<dbReference type="PANTHER" id="PTHR35809:SF1">
    <property type="entry name" value="ARCHAETIDYLSERINE DECARBOXYLASE PROENZYME-RELATED"/>
    <property type="match status" value="1"/>
</dbReference>
<proteinExistence type="predicted"/>
<dbReference type="PANTHER" id="PTHR35809">
    <property type="entry name" value="ARCHAETIDYLSERINE DECARBOXYLASE PROENZYME-RELATED"/>
    <property type="match status" value="1"/>
</dbReference>
<evidence type="ECO:0000256" key="10">
    <source>
        <dbReference type="ARBA" id="ARBA00023317"/>
    </source>
</evidence>
<dbReference type="InterPro" id="IPR003817">
    <property type="entry name" value="PS_Dcarbxylase"/>
</dbReference>
<keyword evidence="12" id="KW-1185">Reference proteome</keyword>
<reference evidence="11 12" key="1">
    <citation type="submission" date="2020-08" db="EMBL/GenBank/DDBJ databases">
        <authorList>
            <person name="Seo M.-J."/>
        </authorList>
    </citation>
    <scope>NUCLEOTIDE SEQUENCE [LARGE SCALE GENOMIC DNA]</scope>
    <source>
        <strain evidence="11 12">KIGAM211</strain>
    </source>
</reference>
<keyword evidence="5" id="KW-0472">Membrane</keyword>
<evidence type="ECO:0000313" key="11">
    <source>
        <dbReference type="EMBL" id="MBB6629456.1"/>
    </source>
</evidence>
<keyword evidence="3" id="KW-0210">Decarboxylase</keyword>
<keyword evidence="10" id="KW-0670">Pyruvate</keyword>
<dbReference type="Pfam" id="PF02666">
    <property type="entry name" value="PS_Dcarbxylase"/>
    <property type="match status" value="1"/>
</dbReference>
<dbReference type="GO" id="GO:0004609">
    <property type="term" value="F:phosphatidylserine decarboxylase activity"/>
    <property type="evidence" value="ECO:0007669"/>
    <property type="project" value="InterPro"/>
</dbReference>
<dbReference type="InterPro" id="IPR033175">
    <property type="entry name" value="PSD-A"/>
</dbReference>
<evidence type="ECO:0000256" key="3">
    <source>
        <dbReference type="ARBA" id="ARBA00022793"/>
    </source>
</evidence>
<keyword evidence="2" id="KW-0444">Lipid biosynthesis</keyword>
<keyword evidence="9" id="KW-1208">Phospholipid metabolism</keyword>
<keyword evidence="4" id="KW-0443">Lipid metabolism</keyword>
<dbReference type="GO" id="GO:0008654">
    <property type="term" value="P:phospholipid biosynthetic process"/>
    <property type="evidence" value="ECO:0007669"/>
    <property type="project" value="UniProtKB-KW"/>
</dbReference>
<accession>A0A7X0VC74</accession>
<keyword evidence="8" id="KW-0456">Lyase</keyword>
<evidence type="ECO:0000256" key="7">
    <source>
        <dbReference type="ARBA" id="ARBA00023209"/>
    </source>
</evidence>
<gene>
    <name evidence="11" type="ORF">H5V45_19175</name>
</gene>
<evidence type="ECO:0000256" key="6">
    <source>
        <dbReference type="ARBA" id="ARBA00023145"/>
    </source>
</evidence>
<dbReference type="AlphaFoldDB" id="A0A7X0VC74"/>
<dbReference type="Proteomes" id="UP000523955">
    <property type="component" value="Unassembled WGS sequence"/>
</dbReference>
<evidence type="ECO:0000256" key="8">
    <source>
        <dbReference type="ARBA" id="ARBA00023239"/>
    </source>
</evidence>
<evidence type="ECO:0000256" key="2">
    <source>
        <dbReference type="ARBA" id="ARBA00022516"/>
    </source>
</evidence>
<name>A0A7X0VC74_9ACTN</name>